<reference evidence="4 5" key="1">
    <citation type="journal article" date="2019" name="Int. J. Syst. Evol. Microbiol.">
        <title>The Global Catalogue of Microorganisms (GCM) 10K type strain sequencing project: providing services to taxonomists for standard genome sequencing and annotation.</title>
        <authorList>
            <consortium name="The Broad Institute Genomics Platform"/>
            <consortium name="The Broad Institute Genome Sequencing Center for Infectious Disease"/>
            <person name="Wu L."/>
            <person name="Ma J."/>
        </authorList>
    </citation>
    <scope>NUCLEOTIDE SEQUENCE [LARGE SCALE GENOMIC DNA]</scope>
    <source>
        <strain evidence="4 5">JCM 14193</strain>
    </source>
</reference>
<feature type="region of interest" description="Disordered" evidence="1">
    <location>
        <begin position="27"/>
        <end position="46"/>
    </location>
</feature>
<sequence length="354" mass="39337">MNERRKKILNLLEEGHITAEEADELLEALEQNDETESKTSDQDSSFTQSFKKDLKNVTNGIANFIDETVNMVKEGPFEFSFKHASVKRSFDFNGEWIKDIELNNKNGTVEFLMASDDQLKVEVRGKVFKESEQERAEALYDEALNVATEEGKLLIKQERKDMTANFTIYLPKKMYENVSVKTFNGTVKMYNLACQSSQISTVNGTITLLGYKANTLSASTRHGSIKLDDVSISKVKLKTATGSVHYDGTVEQINIEVTTGSVRSYVRNYDAKSADLSVATGSVQLYVPKGIGINGTAGTSVSSVKVELVDTSVEQLEEQTMKRSTQFYKVEAGKPCFDVDLSTKTGSIRVNNIS</sequence>
<organism evidence="4 5">
    <name type="scientific">Alkalibacillus silvisoli</name>
    <dbReference type="NCBI Taxonomy" id="392823"/>
    <lineage>
        <taxon>Bacteria</taxon>
        <taxon>Bacillati</taxon>
        <taxon>Bacillota</taxon>
        <taxon>Bacilli</taxon>
        <taxon>Bacillales</taxon>
        <taxon>Bacillaceae</taxon>
        <taxon>Alkalibacillus</taxon>
    </lineage>
</organism>
<evidence type="ECO:0000259" key="2">
    <source>
        <dbReference type="Pfam" id="PF13349"/>
    </source>
</evidence>
<evidence type="ECO:0000259" key="3">
    <source>
        <dbReference type="Pfam" id="PF22746"/>
    </source>
</evidence>
<comment type="caution">
    <text evidence="4">The sequence shown here is derived from an EMBL/GenBank/DDBJ whole genome shotgun (WGS) entry which is preliminary data.</text>
</comment>
<dbReference type="InterPro" id="IPR053959">
    <property type="entry name" value="YvlB/LiaX_N"/>
</dbReference>
<name>A0ABN1ABQ3_9BACI</name>
<dbReference type="Pfam" id="PF13349">
    <property type="entry name" value="DUF4097"/>
    <property type="match status" value="1"/>
</dbReference>
<keyword evidence="5" id="KW-1185">Reference proteome</keyword>
<feature type="domain" description="YvlB/LiaX N-terminal" evidence="3">
    <location>
        <begin position="3"/>
        <end position="33"/>
    </location>
</feature>
<accession>A0ABN1ABQ3</accession>
<gene>
    <name evidence="4" type="ORF">GCM10008935_30530</name>
</gene>
<proteinExistence type="predicted"/>
<evidence type="ECO:0000313" key="5">
    <source>
        <dbReference type="Proteomes" id="UP001500740"/>
    </source>
</evidence>
<dbReference type="Pfam" id="PF22746">
    <property type="entry name" value="SHOCT-like_DUF2089-C"/>
    <property type="match status" value="1"/>
</dbReference>
<dbReference type="EMBL" id="BAAACZ010000033">
    <property type="protein sequence ID" value="GAA0472502.1"/>
    <property type="molecule type" value="Genomic_DNA"/>
</dbReference>
<evidence type="ECO:0008006" key="6">
    <source>
        <dbReference type="Google" id="ProtNLM"/>
    </source>
</evidence>
<evidence type="ECO:0000256" key="1">
    <source>
        <dbReference type="SAM" id="MobiDB-lite"/>
    </source>
</evidence>
<dbReference type="RefSeq" id="WP_343785098.1">
    <property type="nucleotide sequence ID" value="NZ_BAAACZ010000033.1"/>
</dbReference>
<protein>
    <recommendedName>
        <fullName evidence="6">Adhesin domain-containing protein</fullName>
    </recommendedName>
</protein>
<evidence type="ECO:0000313" key="4">
    <source>
        <dbReference type="EMBL" id="GAA0472502.1"/>
    </source>
</evidence>
<feature type="domain" description="DUF4097" evidence="2">
    <location>
        <begin position="97"/>
        <end position="349"/>
    </location>
</feature>
<dbReference type="Proteomes" id="UP001500740">
    <property type="component" value="Unassembled WGS sequence"/>
</dbReference>
<dbReference type="InterPro" id="IPR025164">
    <property type="entry name" value="Toastrack_DUF4097"/>
</dbReference>